<dbReference type="Gene3D" id="3.60.60.10">
    <property type="entry name" value="Penicillin V Acylase, Chain A"/>
    <property type="match status" value="1"/>
</dbReference>
<sequence>MKEACKVKISLNSLLVGFGLIMLTILLFGAASFACTTIIAGKNTTNDGSVLLGHNEDNGGICNTLHWYVPRMKHEDNEYVQLRRGGKVPQVPETYAYIWSENVGLEWSDGGINEKGVALGSNWAGSRVQSEEAELTDGGIGYMLRHIILQRASTAREGVEIAAKLLDEFGYAHPGRSYQIADSNEGWVLHAMRGKHYVAMRVPDDQVYFIPNVYVIHDVDFNDTKNFIASKGLKKYAIEKGWYDEKEPFDFAKVFADPESLTAKSNTYRQWGAHYLLTGKNPVFLEGEWKLPTTVKPNRKLGLEDMADILRFHYENTELDENPGYEKGTPHSVGVRKICVATTNTSFIAQLRSGMPKEIGNIYWLATGSPCTGVYVPWYLGILEIPHQWQVAQETPLNTKRSFLDYHFDPAPEVLQFNDASAYYTFTELENLVGMNYKEEIDWVRSEWKKTERQNIERQPYLEKMLLEMYNADPDLAIQFLTDYSKGISTEVFVRAKDMIHILKTKYMSH</sequence>
<evidence type="ECO:0000256" key="1">
    <source>
        <dbReference type="RuleBase" id="RU364089"/>
    </source>
</evidence>
<dbReference type="EC" id="3.4.-.-" evidence="1"/>
<comment type="catalytic activity">
    <reaction evidence="1">
        <text>an L-aminoacyl-L-amino acid + H2O = 2 an L-alpha-amino acid</text>
        <dbReference type="Rhea" id="RHEA:48940"/>
        <dbReference type="ChEBI" id="CHEBI:15377"/>
        <dbReference type="ChEBI" id="CHEBI:59869"/>
        <dbReference type="ChEBI" id="CHEBI:77460"/>
    </reaction>
</comment>
<dbReference type="STRING" id="592015.HMPREF1705_03699"/>
<proteinExistence type="inferred from homology"/>
<evidence type="ECO:0000256" key="2">
    <source>
        <dbReference type="SAM" id="Phobius"/>
    </source>
</evidence>
<dbReference type="PROSITE" id="PS51257">
    <property type="entry name" value="PROKAR_LIPOPROTEIN"/>
    <property type="match status" value="1"/>
</dbReference>
<protein>
    <recommendedName>
        <fullName evidence="1">Dipeptidase</fullName>
        <ecNumber evidence="1">3.4.-.-</ecNumber>
    </recommendedName>
</protein>
<dbReference type="EMBL" id="ACJX03000001">
    <property type="protein sequence ID" value="KRT36415.1"/>
    <property type="molecule type" value="Genomic_DNA"/>
</dbReference>
<dbReference type="PANTHER" id="PTHR12994">
    <property type="entry name" value="SECERNIN"/>
    <property type="match status" value="1"/>
</dbReference>
<gene>
    <name evidence="3" type="ORF">HMPREF1705_03699</name>
</gene>
<organism evidence="3 4">
    <name type="scientific">Acetomicrobium hydrogeniformans ATCC BAA-1850</name>
    <dbReference type="NCBI Taxonomy" id="592015"/>
    <lineage>
        <taxon>Bacteria</taxon>
        <taxon>Thermotogati</taxon>
        <taxon>Synergistota</taxon>
        <taxon>Synergistia</taxon>
        <taxon>Synergistales</taxon>
        <taxon>Acetomicrobiaceae</taxon>
        <taxon>Acetomicrobium</taxon>
    </lineage>
</organism>
<accession>A0A0T5XDJ5</accession>
<keyword evidence="2" id="KW-0472">Membrane</keyword>
<evidence type="ECO:0000313" key="4">
    <source>
        <dbReference type="Proteomes" id="UP000005273"/>
    </source>
</evidence>
<dbReference type="Pfam" id="PF03577">
    <property type="entry name" value="Peptidase_C69"/>
    <property type="match status" value="1"/>
</dbReference>
<comment type="caution">
    <text evidence="3">The sequence shown here is derived from an EMBL/GenBank/DDBJ whole genome shotgun (WGS) entry which is preliminary data.</text>
</comment>
<dbReference type="GO" id="GO:0070004">
    <property type="term" value="F:cysteine-type exopeptidase activity"/>
    <property type="evidence" value="ECO:0007669"/>
    <property type="project" value="InterPro"/>
</dbReference>
<dbReference type="GO" id="GO:0006508">
    <property type="term" value="P:proteolysis"/>
    <property type="evidence" value="ECO:0007669"/>
    <property type="project" value="UniProtKB-KW"/>
</dbReference>
<dbReference type="AlphaFoldDB" id="A0A0T5XDJ5"/>
<evidence type="ECO:0000313" key="3">
    <source>
        <dbReference type="EMBL" id="KRT36415.1"/>
    </source>
</evidence>
<comment type="similarity">
    <text evidence="1">Belongs to the peptidase C69 family.</text>
</comment>
<keyword evidence="2" id="KW-1133">Transmembrane helix</keyword>
<dbReference type="Proteomes" id="UP000005273">
    <property type="component" value="Unassembled WGS sequence"/>
</dbReference>
<dbReference type="InterPro" id="IPR005322">
    <property type="entry name" value="Peptidase_C69"/>
</dbReference>
<name>A0A0T5XDJ5_9BACT</name>
<reference evidence="4" key="1">
    <citation type="submission" date="2012-09" db="EMBL/GenBank/DDBJ databases">
        <authorList>
            <person name="Weinstock G."/>
            <person name="Sodergren E."/>
            <person name="Clifton S."/>
            <person name="Fulton L."/>
            <person name="Fulton B."/>
            <person name="Courtney L."/>
            <person name="Fronick C."/>
            <person name="Harrison M."/>
            <person name="Strong C."/>
            <person name="Farmer C."/>
            <person name="Delehaunty K."/>
            <person name="Markovic C."/>
            <person name="Hall O."/>
            <person name="Minx P."/>
            <person name="Tomlinson C."/>
            <person name="Mitreva M."/>
            <person name="Nelson J."/>
            <person name="Hou S."/>
            <person name="Wollam A."/>
            <person name="Pepin K.H."/>
            <person name="Johnson M."/>
            <person name="Bhonagiri V."/>
            <person name="Nash W.E."/>
            <person name="Suruliraj S."/>
            <person name="Warren W."/>
            <person name="Chinwalla A."/>
            <person name="Mardis E.R."/>
            <person name="Wilson R.K."/>
        </authorList>
    </citation>
    <scope>NUCLEOTIDE SEQUENCE [LARGE SCALE GENOMIC DNA]</scope>
    <source>
        <strain evidence="4">OS1</strain>
    </source>
</reference>
<keyword evidence="1" id="KW-0645">Protease</keyword>
<dbReference type="PANTHER" id="PTHR12994:SF17">
    <property type="entry name" value="LD30995P"/>
    <property type="match status" value="1"/>
</dbReference>
<feature type="transmembrane region" description="Helical" evidence="2">
    <location>
        <begin position="12"/>
        <end position="34"/>
    </location>
</feature>
<keyword evidence="1" id="KW-0224">Dipeptidase</keyword>
<keyword evidence="1" id="KW-0378">Hydrolase</keyword>
<keyword evidence="2" id="KW-0812">Transmembrane</keyword>
<dbReference type="eggNOG" id="COG4690">
    <property type="taxonomic scope" value="Bacteria"/>
</dbReference>
<dbReference type="GO" id="GO:0016805">
    <property type="term" value="F:dipeptidase activity"/>
    <property type="evidence" value="ECO:0007669"/>
    <property type="project" value="UniProtKB-KW"/>
</dbReference>
<keyword evidence="4" id="KW-1185">Reference proteome</keyword>